<reference evidence="6" key="2">
    <citation type="submission" date="2018-03" db="EMBL/GenBank/DDBJ databases">
        <authorList>
            <person name="Derbyshire K."/>
            <person name="Gray T.A."/>
            <person name="Champion M."/>
        </authorList>
    </citation>
    <scope>NUCLEOTIDE SEQUENCE [LARGE SCALE GENOMIC DNA]</scope>
    <source>
        <strain evidence="6">MKD8</strain>
    </source>
</reference>
<dbReference type="SMART" id="SM00420">
    <property type="entry name" value="HTH_DEOR"/>
    <property type="match status" value="1"/>
</dbReference>
<dbReference type="InterPro" id="IPR036390">
    <property type="entry name" value="WH_DNA-bd_sf"/>
</dbReference>
<dbReference type="SUPFAM" id="SSF100950">
    <property type="entry name" value="NagB/RpiA/CoA transferase-like"/>
    <property type="match status" value="1"/>
</dbReference>
<accession>A0A2U9PP24</accession>
<evidence type="ECO:0000256" key="3">
    <source>
        <dbReference type="SAM" id="MobiDB-lite"/>
    </source>
</evidence>
<dbReference type="SUPFAM" id="SSF46785">
    <property type="entry name" value="Winged helix' DNA-binding domain"/>
    <property type="match status" value="1"/>
</dbReference>
<dbReference type="Proteomes" id="UP000011200">
    <property type="component" value="Chromosome"/>
</dbReference>
<dbReference type="Pfam" id="PF08220">
    <property type="entry name" value="HTH_DeoR"/>
    <property type="match status" value="1"/>
</dbReference>
<dbReference type="SMART" id="SM01134">
    <property type="entry name" value="DeoRC"/>
    <property type="match status" value="1"/>
</dbReference>
<reference evidence="5 6" key="1">
    <citation type="journal article" date="2013" name="Genome Announc.">
        <title>Draft genome sequence of MKD8, a conjugal recipient Mycobacterium smegmatis strain.</title>
        <authorList>
            <person name="Gray T.A."/>
            <person name="Palumbo M.J."/>
            <person name="Derbyshire K.M."/>
        </authorList>
    </citation>
    <scope>NUCLEOTIDE SEQUENCE [LARGE SCALE GENOMIC DNA]</scope>
    <source>
        <strain evidence="5 6">MKD8</strain>
    </source>
</reference>
<dbReference type="Gene3D" id="1.10.10.10">
    <property type="entry name" value="Winged helix-like DNA-binding domain superfamily/Winged helix DNA-binding domain"/>
    <property type="match status" value="1"/>
</dbReference>
<proteinExistence type="predicted"/>
<dbReference type="InterPro" id="IPR001034">
    <property type="entry name" value="DeoR_HTH"/>
</dbReference>
<evidence type="ECO:0000259" key="4">
    <source>
        <dbReference type="PROSITE" id="PS51000"/>
    </source>
</evidence>
<dbReference type="PANTHER" id="PTHR30363:SF44">
    <property type="entry name" value="AGA OPERON TRANSCRIPTIONAL REPRESSOR-RELATED"/>
    <property type="match status" value="1"/>
</dbReference>
<name>A0A2U9PP24_MYCSE</name>
<dbReference type="PANTHER" id="PTHR30363">
    <property type="entry name" value="HTH-TYPE TRANSCRIPTIONAL REGULATOR SRLR-RELATED"/>
    <property type="match status" value="1"/>
</dbReference>
<dbReference type="PROSITE" id="PS51000">
    <property type="entry name" value="HTH_DEOR_2"/>
    <property type="match status" value="1"/>
</dbReference>
<dbReference type="EMBL" id="CP027541">
    <property type="protein sequence ID" value="AWT53473.1"/>
    <property type="molecule type" value="Genomic_DNA"/>
</dbReference>
<dbReference type="Gene3D" id="3.40.50.1360">
    <property type="match status" value="1"/>
</dbReference>
<evidence type="ECO:0000313" key="5">
    <source>
        <dbReference type="EMBL" id="AWT53473.1"/>
    </source>
</evidence>
<sequence length="307" mass="33926">MTQRTDIDVQNPFGGDNDGDGDDQGDDRGARRRDIRGARRREQILQLLQTVESGSMSVEEIAERFNVSFATVRRDLSRLHQDRHITRTYGGVALTVPAELSIHQRHLEFTREKDAIGRVAAEAVTDGAVVIVDAGTTTEFVARHLTAADVTVFTNGIGAINILARKEHVSLVVLGGRLRRVNETISGAEAENMLRSVVADFAFVGADAVHPEYGVASRTLEQSRLKTLMMQRARQTVVVADHRKLTTDQFNYWSELPANWRFVTDDGAETEAGSAALEELRRIGADIDLAHPLRVLIETAEERGTES</sequence>
<evidence type="ECO:0000313" key="6">
    <source>
        <dbReference type="Proteomes" id="UP000011200"/>
    </source>
</evidence>
<dbReference type="Pfam" id="PF00455">
    <property type="entry name" value="DeoRC"/>
    <property type="match status" value="1"/>
</dbReference>
<dbReference type="PRINTS" id="PR00037">
    <property type="entry name" value="HTHLACR"/>
</dbReference>
<organism evidence="5 6">
    <name type="scientific">Mycolicibacterium smegmatis (strain MKD8)</name>
    <name type="common">Mycobacterium smegmatis</name>
    <dbReference type="NCBI Taxonomy" id="1214915"/>
    <lineage>
        <taxon>Bacteria</taxon>
        <taxon>Bacillati</taxon>
        <taxon>Actinomycetota</taxon>
        <taxon>Actinomycetes</taxon>
        <taxon>Mycobacteriales</taxon>
        <taxon>Mycobacteriaceae</taxon>
        <taxon>Mycolicibacterium</taxon>
    </lineage>
</organism>
<dbReference type="InterPro" id="IPR037171">
    <property type="entry name" value="NagB/RpiA_transferase-like"/>
</dbReference>
<keyword evidence="2" id="KW-0804">Transcription</keyword>
<dbReference type="InterPro" id="IPR014036">
    <property type="entry name" value="DeoR-like_C"/>
</dbReference>
<dbReference type="InterPro" id="IPR036388">
    <property type="entry name" value="WH-like_DNA-bd_sf"/>
</dbReference>
<dbReference type="InterPro" id="IPR050313">
    <property type="entry name" value="Carb_Metab_HTH_regulators"/>
</dbReference>
<evidence type="ECO:0000256" key="2">
    <source>
        <dbReference type="ARBA" id="ARBA00023163"/>
    </source>
</evidence>
<feature type="region of interest" description="Disordered" evidence="3">
    <location>
        <begin position="1"/>
        <end position="35"/>
    </location>
</feature>
<dbReference type="AlphaFoldDB" id="A0A2U9PP24"/>
<feature type="domain" description="HTH deoR-type" evidence="4">
    <location>
        <begin position="39"/>
        <end position="94"/>
    </location>
</feature>
<gene>
    <name evidence="5" type="ORF">D806_024940</name>
</gene>
<protein>
    <submittedName>
        <fullName evidence="5">DeoR-family protein transcriptional regulator</fullName>
    </submittedName>
</protein>
<evidence type="ECO:0000256" key="1">
    <source>
        <dbReference type="ARBA" id="ARBA00023015"/>
    </source>
</evidence>
<keyword evidence="1" id="KW-0805">Transcription regulation</keyword>
<dbReference type="GO" id="GO:0003700">
    <property type="term" value="F:DNA-binding transcription factor activity"/>
    <property type="evidence" value="ECO:0007669"/>
    <property type="project" value="InterPro"/>
</dbReference>